<organism evidence="1 2">
    <name type="scientific">Segniliparus rugosus (strain ATCC BAA-974 / DSM 45345 / CCUG 50838 / CIP 108380 / JCM 13579 / CDC 945)</name>
    <dbReference type="NCBI Taxonomy" id="679197"/>
    <lineage>
        <taxon>Bacteria</taxon>
        <taxon>Bacillati</taxon>
        <taxon>Actinomycetota</taxon>
        <taxon>Actinomycetes</taxon>
        <taxon>Mycobacteriales</taxon>
        <taxon>Segniliparaceae</taxon>
        <taxon>Segniliparus</taxon>
    </lineage>
</organism>
<reference evidence="1 2" key="1">
    <citation type="journal article" date="2011" name="Stand. Genomic Sci.">
        <title>High quality draft genome sequence of Segniliparus rugosus CDC 945(T)= (ATCC BAA-974(T)).</title>
        <authorList>
            <person name="Earl A.M."/>
            <person name="Desjardins C.A."/>
            <person name="Fitzgerald M.G."/>
            <person name="Arachchi H.M."/>
            <person name="Zeng Q."/>
            <person name="Mehta T."/>
            <person name="Griggs A."/>
            <person name="Birren B.W."/>
            <person name="Toney N.C."/>
            <person name="Carr J."/>
            <person name="Posey J."/>
            <person name="Butler W.R."/>
        </authorList>
    </citation>
    <scope>NUCLEOTIDE SEQUENCE [LARGE SCALE GENOMIC DNA]</scope>
    <source>
        <strain evidence="2">ATCC BAA-974 / DSM 45345 / CCUG 50838 / CIP 108380 / JCM 13579 / CDC 945</strain>
    </source>
</reference>
<proteinExistence type="predicted"/>
<name>E5XPJ8_SEGRC</name>
<protein>
    <submittedName>
        <fullName evidence="1">Uncharacterized protein</fullName>
    </submittedName>
</protein>
<comment type="caution">
    <text evidence="1">The sequence shown here is derived from an EMBL/GenBank/DDBJ whole genome shotgun (WGS) entry which is preliminary data.</text>
</comment>
<gene>
    <name evidence="1" type="ORF">HMPREF9336_01420</name>
</gene>
<evidence type="ECO:0000313" key="1">
    <source>
        <dbReference type="EMBL" id="EFV13737.1"/>
    </source>
</evidence>
<dbReference type="HOGENOM" id="CLU_2318507_0_0_11"/>
<dbReference type="Proteomes" id="UP000004816">
    <property type="component" value="Unassembled WGS sequence"/>
</dbReference>
<keyword evidence="2" id="KW-1185">Reference proteome</keyword>
<sequence length="99" mass="10322">MRELPHDASWNYDGGAVSRAVNQANSGLSSAKEKAASAAGASGLPPQLHTLLDNYGYSVDYLLRALAGRKDSAVVQVYLGGYDKAVREASAFCAPPPPA</sequence>
<accession>E5XPJ8</accession>
<dbReference type="EMBL" id="ACZI02000003">
    <property type="protein sequence ID" value="EFV13737.1"/>
    <property type="molecule type" value="Genomic_DNA"/>
</dbReference>
<dbReference type="AlphaFoldDB" id="E5XPJ8"/>
<evidence type="ECO:0000313" key="2">
    <source>
        <dbReference type="Proteomes" id="UP000004816"/>
    </source>
</evidence>